<evidence type="ECO:0000256" key="1">
    <source>
        <dbReference type="ARBA" id="ARBA00007017"/>
    </source>
</evidence>
<reference evidence="4" key="2">
    <citation type="submission" date="2024-10" db="UniProtKB">
        <authorList>
            <consortium name="EnsemblProtists"/>
        </authorList>
    </citation>
    <scope>IDENTIFICATION</scope>
</reference>
<feature type="region of interest" description="Disordered" evidence="3">
    <location>
        <begin position="53"/>
        <end position="73"/>
    </location>
</feature>
<dbReference type="EnsemblProtists" id="EOD15621">
    <property type="protein sequence ID" value="EOD15621"/>
    <property type="gene ID" value="EMIHUDRAFT_211161"/>
</dbReference>
<protein>
    <recommendedName>
        <fullName evidence="6">Sister chromatid cohesion protein DCC1</fullName>
    </recommendedName>
</protein>
<evidence type="ECO:0008006" key="6">
    <source>
        <dbReference type="Google" id="ProtNLM"/>
    </source>
</evidence>
<dbReference type="eggNOG" id="KOG0798">
    <property type="taxonomic scope" value="Eukaryota"/>
</dbReference>
<dbReference type="HOGENOM" id="CLU_898431_0_0_1"/>
<dbReference type="STRING" id="2903.R1DY07"/>
<sequence length="310" mass="33046">MPELLSDGGSVCIKGCGEDEAVLTTHDASYVVRLADSSNSMLLVRGGVEAEEALDEPAVGEEEALAPSRPDARPTLSSLEAAAQCSPLELRAALQRWRAVEVAGRWCCLDPQYEADCVECLLALAVEQEWPLHAVPVPAAVEALAAQFDEATVRHCLRSHSTAAAAPWEEWLAAAASDEVALEPRAICTFRARVLLLETEAWPKDAFDEAWADGPSDADLDGLAVLLPPDGRAAKGAPLTVRALSAEAMPPDAAARFSVLWSLKPSWAMRELGPYLLDIVAPGSSAEALVLQHARCVTASDGSRSYVERK</sequence>
<dbReference type="Proteomes" id="UP000013827">
    <property type="component" value="Unassembled WGS sequence"/>
</dbReference>
<keyword evidence="5" id="KW-1185">Reference proteome</keyword>
<evidence type="ECO:0000313" key="5">
    <source>
        <dbReference type="Proteomes" id="UP000013827"/>
    </source>
</evidence>
<dbReference type="GO" id="GO:0000775">
    <property type="term" value="C:chromosome, centromeric region"/>
    <property type="evidence" value="ECO:0007669"/>
    <property type="project" value="TreeGrafter"/>
</dbReference>
<feature type="compositionally biased region" description="Acidic residues" evidence="3">
    <location>
        <begin position="53"/>
        <end position="64"/>
    </location>
</feature>
<dbReference type="OMA" id="WEESTIQ"/>
<comment type="similarity">
    <text evidence="1">Belongs to the DCC1 family.</text>
</comment>
<evidence type="ECO:0000256" key="3">
    <source>
        <dbReference type="SAM" id="MobiDB-lite"/>
    </source>
</evidence>
<reference evidence="5" key="1">
    <citation type="journal article" date="2013" name="Nature">
        <title>Pan genome of the phytoplankton Emiliania underpins its global distribution.</title>
        <authorList>
            <person name="Read B.A."/>
            <person name="Kegel J."/>
            <person name="Klute M.J."/>
            <person name="Kuo A."/>
            <person name="Lefebvre S.C."/>
            <person name="Maumus F."/>
            <person name="Mayer C."/>
            <person name="Miller J."/>
            <person name="Monier A."/>
            <person name="Salamov A."/>
            <person name="Young J."/>
            <person name="Aguilar M."/>
            <person name="Claverie J.M."/>
            <person name="Frickenhaus S."/>
            <person name="Gonzalez K."/>
            <person name="Herman E.K."/>
            <person name="Lin Y.C."/>
            <person name="Napier J."/>
            <person name="Ogata H."/>
            <person name="Sarno A.F."/>
            <person name="Shmutz J."/>
            <person name="Schroeder D."/>
            <person name="de Vargas C."/>
            <person name="Verret F."/>
            <person name="von Dassow P."/>
            <person name="Valentin K."/>
            <person name="Van de Peer Y."/>
            <person name="Wheeler G."/>
            <person name="Dacks J.B."/>
            <person name="Delwiche C.F."/>
            <person name="Dyhrman S.T."/>
            <person name="Glockner G."/>
            <person name="John U."/>
            <person name="Richards T."/>
            <person name="Worden A.Z."/>
            <person name="Zhang X."/>
            <person name="Grigoriev I.V."/>
            <person name="Allen A.E."/>
            <person name="Bidle K."/>
            <person name="Borodovsky M."/>
            <person name="Bowler C."/>
            <person name="Brownlee C."/>
            <person name="Cock J.M."/>
            <person name="Elias M."/>
            <person name="Gladyshev V.N."/>
            <person name="Groth M."/>
            <person name="Guda C."/>
            <person name="Hadaegh A."/>
            <person name="Iglesias-Rodriguez M.D."/>
            <person name="Jenkins J."/>
            <person name="Jones B.M."/>
            <person name="Lawson T."/>
            <person name="Leese F."/>
            <person name="Lindquist E."/>
            <person name="Lobanov A."/>
            <person name="Lomsadze A."/>
            <person name="Malik S.B."/>
            <person name="Marsh M.E."/>
            <person name="Mackinder L."/>
            <person name="Mock T."/>
            <person name="Mueller-Roeber B."/>
            <person name="Pagarete A."/>
            <person name="Parker M."/>
            <person name="Probert I."/>
            <person name="Quesneville H."/>
            <person name="Raines C."/>
            <person name="Rensing S.A."/>
            <person name="Riano-Pachon D.M."/>
            <person name="Richier S."/>
            <person name="Rokitta S."/>
            <person name="Shiraiwa Y."/>
            <person name="Soanes D.M."/>
            <person name="van der Giezen M."/>
            <person name="Wahlund T.M."/>
            <person name="Williams B."/>
            <person name="Wilson W."/>
            <person name="Wolfe G."/>
            <person name="Wurch L.L."/>
        </authorList>
    </citation>
    <scope>NUCLEOTIDE SEQUENCE</scope>
</reference>
<dbReference type="RefSeq" id="XP_005768050.1">
    <property type="nucleotide sequence ID" value="XM_005767993.1"/>
</dbReference>
<dbReference type="AlphaFoldDB" id="A0A0D3IWI6"/>
<dbReference type="GO" id="GO:0006260">
    <property type="term" value="P:DNA replication"/>
    <property type="evidence" value="ECO:0007669"/>
    <property type="project" value="UniProtKB-KW"/>
</dbReference>
<keyword evidence="2" id="KW-0235">DNA replication</keyword>
<evidence type="ECO:0000313" key="4">
    <source>
        <dbReference type="EnsemblProtists" id="EOD15621"/>
    </source>
</evidence>
<dbReference type="GO" id="GO:0000785">
    <property type="term" value="C:chromatin"/>
    <property type="evidence" value="ECO:0007669"/>
    <property type="project" value="TreeGrafter"/>
</dbReference>
<dbReference type="GO" id="GO:0031390">
    <property type="term" value="C:Ctf18 RFC-like complex"/>
    <property type="evidence" value="ECO:0007669"/>
    <property type="project" value="InterPro"/>
</dbReference>
<dbReference type="PANTHER" id="PTHR13395">
    <property type="entry name" value="SISTER CHROMATID COHESION PROTEIN DCC1-RELATED"/>
    <property type="match status" value="1"/>
</dbReference>
<organism evidence="4 5">
    <name type="scientific">Emiliania huxleyi (strain CCMP1516)</name>
    <dbReference type="NCBI Taxonomy" id="280463"/>
    <lineage>
        <taxon>Eukaryota</taxon>
        <taxon>Haptista</taxon>
        <taxon>Haptophyta</taxon>
        <taxon>Prymnesiophyceae</taxon>
        <taxon>Isochrysidales</taxon>
        <taxon>Noelaerhabdaceae</taxon>
        <taxon>Emiliania</taxon>
    </lineage>
</organism>
<dbReference type="GeneID" id="17261882"/>
<proteinExistence type="inferred from homology"/>
<dbReference type="KEGG" id="ehx:EMIHUDRAFT_211161"/>
<dbReference type="Pfam" id="PF09724">
    <property type="entry name" value="Dcc1"/>
    <property type="match status" value="2"/>
</dbReference>
<name>A0A0D3IWI6_EMIH1</name>
<evidence type="ECO:0000256" key="2">
    <source>
        <dbReference type="ARBA" id="ARBA00022705"/>
    </source>
</evidence>
<dbReference type="GO" id="GO:0034088">
    <property type="term" value="P:maintenance of mitotic sister chromatid cohesion"/>
    <property type="evidence" value="ECO:0007669"/>
    <property type="project" value="TreeGrafter"/>
</dbReference>
<accession>A0A0D3IWI6</accession>
<dbReference type="InterPro" id="IPR019128">
    <property type="entry name" value="Dcc1"/>
</dbReference>
<dbReference type="PANTHER" id="PTHR13395:SF6">
    <property type="entry name" value="SISTER CHROMATID COHESION PROTEIN DCC1"/>
    <property type="match status" value="1"/>
</dbReference>
<dbReference type="PaxDb" id="2903-EOD15621"/>